<organism evidence="14 15">
    <name type="scientific">Gasterosteus aculeatus aculeatus</name>
    <name type="common">three-spined stickleback</name>
    <dbReference type="NCBI Taxonomy" id="481459"/>
    <lineage>
        <taxon>Eukaryota</taxon>
        <taxon>Metazoa</taxon>
        <taxon>Chordata</taxon>
        <taxon>Craniata</taxon>
        <taxon>Vertebrata</taxon>
        <taxon>Euteleostomi</taxon>
        <taxon>Actinopterygii</taxon>
        <taxon>Neopterygii</taxon>
        <taxon>Teleostei</taxon>
        <taxon>Neoteleostei</taxon>
        <taxon>Acanthomorphata</taxon>
        <taxon>Eupercaria</taxon>
        <taxon>Perciformes</taxon>
        <taxon>Cottioidei</taxon>
        <taxon>Gasterosteales</taxon>
        <taxon>Gasterosteidae</taxon>
        <taxon>Gasterosteus</taxon>
    </lineage>
</organism>
<keyword evidence="10" id="KW-0325">Glycoprotein</keyword>
<dbReference type="Ensembl" id="ENSGACT00000076613.1">
    <property type="protein sequence ID" value="ENSGACP00000031676.1"/>
    <property type="gene ID" value="ENSGACG00000010845.2"/>
</dbReference>
<keyword evidence="8 13" id="KW-0472">Membrane</keyword>
<evidence type="ECO:0000256" key="6">
    <source>
        <dbReference type="ARBA" id="ARBA00022989"/>
    </source>
</evidence>
<reference evidence="14" key="3">
    <citation type="submission" date="2025-09" db="UniProtKB">
        <authorList>
            <consortium name="Ensembl"/>
        </authorList>
    </citation>
    <scope>IDENTIFICATION</scope>
</reference>
<dbReference type="GO" id="GO:0072320">
    <property type="term" value="F:volume-sensitive chloride channel activity"/>
    <property type="evidence" value="ECO:0007669"/>
    <property type="project" value="TreeGrafter"/>
</dbReference>
<comment type="subcellular location">
    <subcellularLocation>
        <location evidence="1 13">Cell membrane</location>
        <topology evidence="1 13">Multi-pass membrane protein</topology>
    </subcellularLocation>
</comment>
<feature type="transmembrane region" description="Helical" evidence="13">
    <location>
        <begin position="347"/>
        <end position="372"/>
    </location>
</feature>
<keyword evidence="15" id="KW-1185">Reference proteome</keyword>
<comment type="similarity">
    <text evidence="2 13">Belongs to the tweety family.</text>
</comment>
<keyword evidence="11 13" id="KW-0868">Chloride</keyword>
<reference evidence="14" key="2">
    <citation type="submission" date="2025-08" db="UniProtKB">
        <authorList>
            <consortium name="Ensembl"/>
        </authorList>
    </citation>
    <scope>IDENTIFICATION</scope>
</reference>
<name>A0AAQ4NYW3_GASAC</name>
<evidence type="ECO:0000256" key="12">
    <source>
        <dbReference type="ARBA" id="ARBA00023303"/>
    </source>
</evidence>
<dbReference type="AlphaFoldDB" id="A0AAQ4NYW3"/>
<comment type="function">
    <text evidence="13">Probable chloride channel.</text>
</comment>
<protein>
    <recommendedName>
        <fullName evidence="13">Protein tweety homolog</fullName>
    </recommendedName>
</protein>
<dbReference type="GO" id="GO:0034707">
    <property type="term" value="C:chloride channel complex"/>
    <property type="evidence" value="ECO:0007669"/>
    <property type="project" value="UniProtKB-UniRule"/>
</dbReference>
<evidence type="ECO:0000256" key="10">
    <source>
        <dbReference type="ARBA" id="ARBA00023180"/>
    </source>
</evidence>
<evidence type="ECO:0000313" key="15">
    <source>
        <dbReference type="Proteomes" id="UP000007635"/>
    </source>
</evidence>
<sequence length="492" mass="54799">MATARLDYVAPWWTYWLHNFPHFNFFFQSVDNNFKPEETSYQQSLILLACAAAVGLALSLLVVAVCLACACCCRRDVDEDTKRPATCCLTWSAVVTGLIICSAVGVGFYGNSETNDGVHRLTYSLYNADHTLGGINDMVAGSLANAQTVLKTHLDRLDEIFSTRIEYLQALRFMTLMVNNVIREMTTLPDIKKANVDLSAIADQTAFIEYYRWLTYLLLLILDLVICLAMCLGMVKQSRWLLITIMAFALLSMILSWASLGAGTATAVSLTICQRSLTTMQIQIQGLLQLSVPVFPTAERDLLGIQRLLNSTEFSLHQLTALLDCRGLHKDYLDALMGVCYDGVEGLLYLSLFSLLAACALPAMLCAIFRVWRLMDSRDKVFDDIDEEDPFNPEARRMSYNPRRSNIHSFCSFTSSLGSQASLHPPSQSASNVMPPPEYMNQSMLFGGSPRYENVPLIGRGSPPPSYSPSMRTTYLSMTDAQIRHFGTGFQV</sequence>
<keyword evidence="4" id="KW-1003">Cell membrane</keyword>
<feature type="transmembrane region" description="Helical" evidence="13">
    <location>
        <begin position="213"/>
        <end position="233"/>
    </location>
</feature>
<keyword evidence="12 13" id="KW-0407">Ion channel</keyword>
<dbReference type="PANTHER" id="PTHR12424:SF17">
    <property type="entry name" value="PROTEIN TWEETY HOMOLOG 2-LIKE"/>
    <property type="match status" value="1"/>
</dbReference>
<evidence type="ECO:0000313" key="14">
    <source>
        <dbReference type="Ensembl" id="ENSGACP00000031676.1"/>
    </source>
</evidence>
<feature type="transmembrane region" description="Helical" evidence="13">
    <location>
        <begin position="45"/>
        <end position="73"/>
    </location>
</feature>
<evidence type="ECO:0000256" key="5">
    <source>
        <dbReference type="ARBA" id="ARBA00022692"/>
    </source>
</evidence>
<evidence type="ECO:0000256" key="3">
    <source>
        <dbReference type="ARBA" id="ARBA00022448"/>
    </source>
</evidence>
<feature type="transmembrane region" description="Helical" evidence="13">
    <location>
        <begin position="85"/>
        <end position="109"/>
    </location>
</feature>
<dbReference type="GO" id="GO:0005229">
    <property type="term" value="F:intracellularly calcium-gated chloride channel activity"/>
    <property type="evidence" value="ECO:0007669"/>
    <property type="project" value="TreeGrafter"/>
</dbReference>
<keyword evidence="5 13" id="KW-0812">Transmembrane</keyword>
<proteinExistence type="inferred from homology"/>
<dbReference type="Proteomes" id="UP000007635">
    <property type="component" value="Chromosome XI"/>
</dbReference>
<dbReference type="PANTHER" id="PTHR12424">
    <property type="entry name" value="TWEETY-RELATED"/>
    <property type="match status" value="1"/>
</dbReference>
<dbReference type="GO" id="GO:0005886">
    <property type="term" value="C:plasma membrane"/>
    <property type="evidence" value="ECO:0007669"/>
    <property type="project" value="UniProtKB-SubCell"/>
</dbReference>
<evidence type="ECO:0000256" key="11">
    <source>
        <dbReference type="ARBA" id="ARBA00023214"/>
    </source>
</evidence>
<keyword evidence="3 13" id="KW-0813">Transport</keyword>
<evidence type="ECO:0000256" key="7">
    <source>
        <dbReference type="ARBA" id="ARBA00023065"/>
    </source>
</evidence>
<evidence type="ECO:0000256" key="4">
    <source>
        <dbReference type="ARBA" id="ARBA00022475"/>
    </source>
</evidence>
<evidence type="ECO:0000256" key="9">
    <source>
        <dbReference type="ARBA" id="ARBA00023173"/>
    </source>
</evidence>
<accession>A0AAQ4NYW3</accession>
<evidence type="ECO:0000256" key="8">
    <source>
        <dbReference type="ARBA" id="ARBA00023136"/>
    </source>
</evidence>
<feature type="transmembrane region" description="Helical" evidence="13">
    <location>
        <begin position="240"/>
        <end position="260"/>
    </location>
</feature>
<evidence type="ECO:0000256" key="13">
    <source>
        <dbReference type="RuleBase" id="RU361114"/>
    </source>
</evidence>
<keyword evidence="7 13" id="KW-0406">Ion transport</keyword>
<dbReference type="GeneTree" id="ENSGT00950000183060"/>
<keyword evidence="6 13" id="KW-1133">Transmembrane helix</keyword>
<evidence type="ECO:0000256" key="2">
    <source>
        <dbReference type="ARBA" id="ARBA00009849"/>
    </source>
</evidence>
<reference evidence="14 15" key="1">
    <citation type="journal article" date="2021" name="G3 (Bethesda)">
        <title>Improved contiguity of the threespine stickleback genome using long-read sequencing.</title>
        <authorList>
            <person name="Nath S."/>
            <person name="Shaw D.E."/>
            <person name="White M.A."/>
        </authorList>
    </citation>
    <scope>NUCLEOTIDE SEQUENCE [LARGE SCALE GENOMIC DNA]</scope>
    <source>
        <strain evidence="14 15">Lake Benthic</strain>
    </source>
</reference>
<evidence type="ECO:0000256" key="1">
    <source>
        <dbReference type="ARBA" id="ARBA00004651"/>
    </source>
</evidence>
<keyword evidence="9 13" id="KW-0869">Chloride channel</keyword>
<dbReference type="InterPro" id="IPR006990">
    <property type="entry name" value="Tweety"/>
</dbReference>
<dbReference type="Pfam" id="PF04906">
    <property type="entry name" value="Tweety"/>
    <property type="match status" value="1"/>
</dbReference>